<name>A0A2S4VY43_9BASI</name>
<evidence type="ECO:0000256" key="4">
    <source>
        <dbReference type="ARBA" id="ARBA00022833"/>
    </source>
</evidence>
<keyword evidence="3" id="KW-0863">Zinc-finger</keyword>
<evidence type="ECO:0000256" key="3">
    <source>
        <dbReference type="ARBA" id="ARBA00022771"/>
    </source>
</evidence>
<dbReference type="AlphaFoldDB" id="A0A2S4VY43"/>
<dbReference type="InterPro" id="IPR052035">
    <property type="entry name" value="ZnF_BED_domain_contain"/>
</dbReference>
<sequence length="389" mass="43510">MESTFSFQPTKNHLQQILKGMKYLSYTLDVWTSPNSKAFMAITIHGITSDWKMLDILVGMPAVYGRHTGHNFAEIFVDTLDDLEISNALFCITADNTSNNITLATRVEEKLGGIFNANTRLLGCMAHIINLAAHDSLKVFGSLNSASGPNIKQEVTLNNMDFNTILDRPNGVNVNLQTVDLQIHGLATYVRNSPQQWEGFAAVIALVNSQFEDNQHIKENLILKRDVRTRWNSTYIMLKRALKLRLVCLTYCASSDQVTADEMVKKLSKYLTLALAKPAPICAMILNPRIKLSYFQKNQLFFAKHKISQITPEDAFQTFSDKATDFDPSPSYFAAKQAALKSTTTSQPKSQKRTVKNKPKKRVSAIEADIFGEASVANDLTAEINQYIS</sequence>
<dbReference type="GO" id="GO:0008270">
    <property type="term" value="F:zinc ion binding"/>
    <property type="evidence" value="ECO:0007669"/>
    <property type="project" value="UniProtKB-KW"/>
</dbReference>
<keyword evidence="2" id="KW-0479">Metal-binding</keyword>
<accession>A0A2S4VY43</accession>
<keyword evidence="7" id="KW-1185">Reference proteome</keyword>
<dbReference type="Proteomes" id="UP000239156">
    <property type="component" value="Unassembled WGS sequence"/>
</dbReference>
<evidence type="ECO:0000313" key="6">
    <source>
        <dbReference type="EMBL" id="POW14443.1"/>
    </source>
</evidence>
<evidence type="ECO:0008006" key="8">
    <source>
        <dbReference type="Google" id="ProtNLM"/>
    </source>
</evidence>
<keyword evidence="5" id="KW-0539">Nucleus</keyword>
<dbReference type="VEuPathDB" id="FungiDB:PSHT_00550"/>
<evidence type="ECO:0000256" key="5">
    <source>
        <dbReference type="ARBA" id="ARBA00023242"/>
    </source>
</evidence>
<gene>
    <name evidence="6" type="ORF">PSTT_02938</name>
</gene>
<keyword evidence="4" id="KW-0862">Zinc</keyword>
<comment type="subcellular location">
    <subcellularLocation>
        <location evidence="1">Nucleus</location>
    </subcellularLocation>
</comment>
<organism evidence="6 7">
    <name type="scientific">Puccinia striiformis</name>
    <dbReference type="NCBI Taxonomy" id="27350"/>
    <lineage>
        <taxon>Eukaryota</taxon>
        <taxon>Fungi</taxon>
        <taxon>Dikarya</taxon>
        <taxon>Basidiomycota</taxon>
        <taxon>Pucciniomycotina</taxon>
        <taxon>Pucciniomycetes</taxon>
        <taxon>Pucciniales</taxon>
        <taxon>Pucciniaceae</taxon>
        <taxon>Puccinia</taxon>
    </lineage>
</organism>
<proteinExistence type="predicted"/>
<evidence type="ECO:0000256" key="2">
    <source>
        <dbReference type="ARBA" id="ARBA00022723"/>
    </source>
</evidence>
<dbReference type="PANTHER" id="PTHR46481:SF10">
    <property type="entry name" value="ZINC FINGER BED DOMAIN-CONTAINING PROTEIN 39"/>
    <property type="match status" value="1"/>
</dbReference>
<evidence type="ECO:0000313" key="7">
    <source>
        <dbReference type="Proteomes" id="UP000239156"/>
    </source>
</evidence>
<dbReference type="EMBL" id="PKSL01000018">
    <property type="protein sequence ID" value="POW14443.1"/>
    <property type="molecule type" value="Genomic_DNA"/>
</dbReference>
<reference evidence="6" key="1">
    <citation type="submission" date="2017-12" db="EMBL/GenBank/DDBJ databases">
        <title>Gene loss provides genomic basis for host adaptation in cereal stripe rust fungi.</title>
        <authorList>
            <person name="Xia C."/>
        </authorList>
    </citation>
    <scope>NUCLEOTIDE SEQUENCE [LARGE SCALE GENOMIC DNA]</scope>
    <source>
        <strain evidence="6">93-210</strain>
    </source>
</reference>
<evidence type="ECO:0000256" key="1">
    <source>
        <dbReference type="ARBA" id="ARBA00004123"/>
    </source>
</evidence>
<dbReference type="PANTHER" id="PTHR46481">
    <property type="entry name" value="ZINC FINGER BED DOMAIN-CONTAINING PROTEIN 4"/>
    <property type="match status" value="1"/>
</dbReference>
<protein>
    <recommendedName>
        <fullName evidence="8">hAT-like transposase RNase-H fold domain-containing protein</fullName>
    </recommendedName>
</protein>
<comment type="caution">
    <text evidence="6">The sequence shown here is derived from an EMBL/GenBank/DDBJ whole genome shotgun (WGS) entry which is preliminary data.</text>
</comment>
<dbReference type="GO" id="GO:0005634">
    <property type="term" value="C:nucleus"/>
    <property type="evidence" value="ECO:0007669"/>
    <property type="project" value="UniProtKB-SubCell"/>
</dbReference>
<dbReference type="InterPro" id="IPR012337">
    <property type="entry name" value="RNaseH-like_sf"/>
</dbReference>
<dbReference type="VEuPathDB" id="FungiDB:PSTT_02938"/>
<dbReference type="SUPFAM" id="SSF53098">
    <property type="entry name" value="Ribonuclease H-like"/>
    <property type="match status" value="1"/>
</dbReference>